<protein>
    <submittedName>
        <fullName evidence="5">Uncharacterized protein</fullName>
    </submittedName>
</protein>
<evidence type="ECO:0000256" key="2">
    <source>
        <dbReference type="ARBA" id="ARBA00009072"/>
    </source>
</evidence>
<evidence type="ECO:0000256" key="3">
    <source>
        <dbReference type="ARBA" id="ARBA00023242"/>
    </source>
</evidence>
<dbReference type="PANTHER" id="PTHR12940:SF0">
    <property type="entry name" value="SPLICING FACTOR ESS-2 HOMOLOG"/>
    <property type="match status" value="1"/>
</dbReference>
<feature type="compositionally biased region" description="Polar residues" evidence="4">
    <location>
        <begin position="1"/>
        <end position="11"/>
    </location>
</feature>
<proteinExistence type="inferred from homology"/>
<evidence type="ECO:0000256" key="1">
    <source>
        <dbReference type="ARBA" id="ARBA00004123"/>
    </source>
</evidence>
<reference evidence="6" key="1">
    <citation type="journal article" date="2024" name="IScience">
        <title>Strigolactones Initiate the Formation of Haustorium-like Structures in Castilleja.</title>
        <authorList>
            <person name="Buerger M."/>
            <person name="Peterson D."/>
            <person name="Chory J."/>
        </authorList>
    </citation>
    <scope>NUCLEOTIDE SEQUENCE [LARGE SCALE GENOMIC DNA]</scope>
</reference>
<feature type="compositionally biased region" description="Pro residues" evidence="4">
    <location>
        <begin position="16"/>
        <end position="26"/>
    </location>
</feature>
<dbReference type="GO" id="GO:0005634">
    <property type="term" value="C:nucleus"/>
    <property type="evidence" value="ECO:0007669"/>
    <property type="project" value="UniProtKB-SubCell"/>
</dbReference>
<evidence type="ECO:0000313" key="6">
    <source>
        <dbReference type="Proteomes" id="UP001632038"/>
    </source>
</evidence>
<sequence>MLLSPGNSPRHLSTPSPSPSTDPNPNPNSTLVSASTPDFASRKRHRSPAVLDEDTYVASIEKIIERDFFPDIPKLRDRLDWLQAVRSRDPVLIRDEGLFGARRPKFQIFLDLVGRFYAH</sequence>
<dbReference type="InterPro" id="IPR019148">
    <property type="entry name" value="Nuclear_protein_DGCR14_ESS-2"/>
</dbReference>
<gene>
    <name evidence="5" type="ORF">CASFOL_005943</name>
</gene>
<comment type="subcellular location">
    <subcellularLocation>
        <location evidence="1">Nucleus</location>
    </subcellularLocation>
</comment>
<organism evidence="5 6">
    <name type="scientific">Castilleja foliolosa</name>
    <dbReference type="NCBI Taxonomy" id="1961234"/>
    <lineage>
        <taxon>Eukaryota</taxon>
        <taxon>Viridiplantae</taxon>
        <taxon>Streptophyta</taxon>
        <taxon>Embryophyta</taxon>
        <taxon>Tracheophyta</taxon>
        <taxon>Spermatophyta</taxon>
        <taxon>Magnoliopsida</taxon>
        <taxon>eudicotyledons</taxon>
        <taxon>Gunneridae</taxon>
        <taxon>Pentapetalae</taxon>
        <taxon>asterids</taxon>
        <taxon>lamiids</taxon>
        <taxon>Lamiales</taxon>
        <taxon>Orobanchaceae</taxon>
        <taxon>Pedicularideae</taxon>
        <taxon>Castillejinae</taxon>
        <taxon>Castilleja</taxon>
    </lineage>
</organism>
<feature type="region of interest" description="Disordered" evidence="4">
    <location>
        <begin position="1"/>
        <end position="47"/>
    </location>
</feature>
<evidence type="ECO:0000256" key="4">
    <source>
        <dbReference type="SAM" id="MobiDB-lite"/>
    </source>
</evidence>
<dbReference type="EMBL" id="JAVIJP010000007">
    <property type="protein sequence ID" value="KAL3649540.1"/>
    <property type="molecule type" value="Genomic_DNA"/>
</dbReference>
<keyword evidence="6" id="KW-1185">Reference proteome</keyword>
<name>A0ABD3E8V7_9LAMI</name>
<keyword evidence="3" id="KW-0539">Nucleus</keyword>
<dbReference type="PANTHER" id="PTHR12940">
    <property type="entry name" value="ES-2 PROTEIN - RELATED"/>
    <property type="match status" value="1"/>
</dbReference>
<dbReference type="Pfam" id="PF09751">
    <property type="entry name" value="Es2"/>
    <property type="match status" value="1"/>
</dbReference>
<evidence type="ECO:0000313" key="5">
    <source>
        <dbReference type="EMBL" id="KAL3649540.1"/>
    </source>
</evidence>
<accession>A0ABD3E8V7</accession>
<comment type="caution">
    <text evidence="5">The sequence shown here is derived from an EMBL/GenBank/DDBJ whole genome shotgun (WGS) entry which is preliminary data.</text>
</comment>
<dbReference type="Proteomes" id="UP001632038">
    <property type="component" value="Unassembled WGS sequence"/>
</dbReference>
<dbReference type="AlphaFoldDB" id="A0ABD3E8V7"/>
<comment type="similarity">
    <text evidence="2">Belongs to the ESS2 family.</text>
</comment>